<evidence type="ECO:0000256" key="1">
    <source>
        <dbReference type="ARBA" id="ARBA00004651"/>
    </source>
</evidence>
<evidence type="ECO:0000313" key="10">
    <source>
        <dbReference type="Proteomes" id="UP000217805"/>
    </source>
</evidence>
<evidence type="ECO:0000256" key="3">
    <source>
        <dbReference type="ARBA" id="ARBA00022475"/>
    </source>
</evidence>
<feature type="transmembrane region" description="Helical" evidence="7">
    <location>
        <begin position="31"/>
        <end position="59"/>
    </location>
</feature>
<dbReference type="InterPro" id="IPR032818">
    <property type="entry name" value="DedA-like"/>
</dbReference>
<dbReference type="InterPro" id="IPR032816">
    <property type="entry name" value="VTT_dom"/>
</dbReference>
<evidence type="ECO:0000256" key="7">
    <source>
        <dbReference type="RuleBase" id="RU367016"/>
    </source>
</evidence>
<evidence type="ECO:0000256" key="6">
    <source>
        <dbReference type="ARBA" id="ARBA00023136"/>
    </source>
</evidence>
<keyword evidence="5 7" id="KW-1133">Transmembrane helix</keyword>
<feature type="transmembrane region" description="Helical" evidence="7">
    <location>
        <begin position="169"/>
        <end position="190"/>
    </location>
</feature>
<keyword evidence="6 7" id="KW-0472">Membrane</keyword>
<feature type="transmembrane region" description="Helical" evidence="7">
    <location>
        <begin position="141"/>
        <end position="162"/>
    </location>
</feature>
<keyword evidence="10" id="KW-1185">Reference proteome</keyword>
<evidence type="ECO:0000256" key="4">
    <source>
        <dbReference type="ARBA" id="ARBA00022692"/>
    </source>
</evidence>
<name>A0ABN5V628_9FLAO</name>
<evidence type="ECO:0000313" key="9">
    <source>
        <dbReference type="EMBL" id="BAR91902.1"/>
    </source>
</evidence>
<sequence length="233" mass="27481">MEIFNFDFHYHICKMSDFWDVFQHLFNPRWIFLYFGNTALFILLAIVFAETGFFIGFFLPGDSLLFTAGIFGKDLCKNFYNVPFFVIILIVSCVAILGNMQGYWLGYKSGKLLYHRKDSFFFKKKHLILAKLFYNKYKTTALIMSRFLPIFRSFAPIVAGAIRVNFKKFMIYNIIGALAWTFSIMLAGHYLDKNFPELKNHLEWIILLIVLMTTLPIFFKMRISKNKKKKILI</sequence>
<dbReference type="EMBL" id="AP014609">
    <property type="protein sequence ID" value="BAR91902.1"/>
    <property type="molecule type" value="Genomic_DNA"/>
</dbReference>
<comment type="subcellular location">
    <subcellularLocation>
        <location evidence="1 7">Cell membrane</location>
        <topology evidence="1 7">Multi-pass membrane protein</topology>
    </subcellularLocation>
</comment>
<proteinExistence type="inferred from homology"/>
<dbReference type="Proteomes" id="UP000217805">
    <property type="component" value="Chromosome"/>
</dbReference>
<dbReference type="PANTHER" id="PTHR30353:SF0">
    <property type="entry name" value="TRANSMEMBRANE PROTEIN"/>
    <property type="match status" value="1"/>
</dbReference>
<comment type="similarity">
    <text evidence="2 7">Belongs to the DedA family.</text>
</comment>
<feature type="transmembrane region" description="Helical" evidence="7">
    <location>
        <begin position="202"/>
        <end position="219"/>
    </location>
</feature>
<keyword evidence="3 7" id="KW-1003">Cell membrane</keyword>
<dbReference type="Pfam" id="PF09335">
    <property type="entry name" value="VTT_dom"/>
    <property type="match status" value="1"/>
</dbReference>
<gene>
    <name evidence="9" type="primary">dedA</name>
    <name evidence="9" type="ORF">BPAY_150</name>
</gene>
<evidence type="ECO:0000256" key="2">
    <source>
        <dbReference type="ARBA" id="ARBA00010792"/>
    </source>
</evidence>
<protein>
    <submittedName>
        <fullName evidence="9">Uncharacterized membrane-associated protein</fullName>
    </submittedName>
</protein>
<organism evidence="9 10">
    <name type="scientific">Blattabacterium cuenoti BPAY</name>
    <dbReference type="NCBI Taxonomy" id="1457031"/>
    <lineage>
        <taxon>Bacteria</taxon>
        <taxon>Pseudomonadati</taxon>
        <taxon>Bacteroidota</taxon>
        <taxon>Flavobacteriia</taxon>
        <taxon>Flavobacteriales</taxon>
        <taxon>Blattabacteriaceae</taxon>
        <taxon>Blattabacterium</taxon>
    </lineage>
</organism>
<dbReference type="PANTHER" id="PTHR30353">
    <property type="entry name" value="INNER MEMBRANE PROTEIN DEDA-RELATED"/>
    <property type="match status" value="1"/>
</dbReference>
<reference evidence="9 10" key="1">
    <citation type="journal article" date="2015" name="Microbes Environ.">
        <title>An Efficient Strategy Developed for Next-Generation Sequencing of Endosymbiont Genomes Performed Using Crude DNA Isolated from Host Tissues: A Case Study of Blattabacterium cuenoti Inhabiting the Fat Bodies of Cockroaches.</title>
        <authorList>
            <person name="Kinjo Y."/>
            <person name="Saitoh S."/>
            <person name="Tokuda G."/>
        </authorList>
    </citation>
    <scope>NUCLEOTIDE SEQUENCE [LARGE SCALE GENOMIC DNA]</scope>
    <source>
        <strain evidence="9 10">BPAY</strain>
    </source>
</reference>
<accession>A0ABN5V628</accession>
<feature type="transmembrane region" description="Helical" evidence="7">
    <location>
        <begin position="79"/>
        <end position="98"/>
    </location>
</feature>
<keyword evidence="4 7" id="KW-0812">Transmembrane</keyword>
<feature type="domain" description="VTT" evidence="8">
    <location>
        <begin position="59"/>
        <end position="189"/>
    </location>
</feature>
<evidence type="ECO:0000259" key="8">
    <source>
        <dbReference type="Pfam" id="PF09335"/>
    </source>
</evidence>
<evidence type="ECO:0000256" key="5">
    <source>
        <dbReference type="ARBA" id="ARBA00022989"/>
    </source>
</evidence>